<dbReference type="KEGG" id="tpv:TP03_0060"/>
<organism evidence="2 3">
    <name type="scientific">Theileria parva</name>
    <name type="common">East coast fever infection agent</name>
    <dbReference type="NCBI Taxonomy" id="5875"/>
    <lineage>
        <taxon>Eukaryota</taxon>
        <taxon>Sar</taxon>
        <taxon>Alveolata</taxon>
        <taxon>Apicomplexa</taxon>
        <taxon>Aconoidasida</taxon>
        <taxon>Piroplasmida</taxon>
        <taxon>Theileriidae</taxon>
        <taxon>Theileria</taxon>
    </lineage>
</organism>
<dbReference type="EMBL" id="AAGK01000005">
    <property type="protein sequence ID" value="EAN30796.1"/>
    <property type="molecule type" value="Genomic_DNA"/>
</dbReference>
<evidence type="ECO:0000313" key="3">
    <source>
        <dbReference type="Proteomes" id="UP000001949"/>
    </source>
</evidence>
<proteinExistence type="predicted"/>
<evidence type="ECO:0000256" key="1">
    <source>
        <dbReference type="SAM" id="MobiDB-lite"/>
    </source>
</evidence>
<sequence length="137" mass="16172">MLLIVQALLFRVNAVKEQMEEGFLGMGKLSKKLKQKKADRKMKKQLYKQMKGDLKKDLNREMTKLRNEEAMDEGYESGHKPWDHKRGVFGRNDHGRHRGGRGHTHEVDDKTLRKLENKLEHQVLDDLRAFEEQVEAY</sequence>
<protein>
    <submittedName>
        <fullName evidence="2">Uncharacterized protein</fullName>
    </submittedName>
</protein>
<gene>
    <name evidence="2" type="ordered locus">TP03_0060</name>
</gene>
<dbReference type="GeneID" id="3500395"/>
<dbReference type="AlphaFoldDB" id="Q4N0Q3"/>
<evidence type="ECO:0000313" key="2">
    <source>
        <dbReference type="EMBL" id="EAN30796.1"/>
    </source>
</evidence>
<reference evidence="2 3" key="1">
    <citation type="journal article" date="2005" name="Science">
        <title>Genome sequence of Theileria parva, a bovine pathogen that transforms lymphocytes.</title>
        <authorList>
            <person name="Gardner M.J."/>
            <person name="Bishop R."/>
            <person name="Shah T."/>
            <person name="de Villiers E.P."/>
            <person name="Carlton J.M."/>
            <person name="Hall N."/>
            <person name="Ren Q."/>
            <person name="Paulsen I.T."/>
            <person name="Pain A."/>
            <person name="Berriman M."/>
            <person name="Wilson R.J.M."/>
            <person name="Sato S."/>
            <person name="Ralph S.A."/>
            <person name="Mann D.J."/>
            <person name="Xiong Z."/>
            <person name="Shallom S.J."/>
            <person name="Weidman J."/>
            <person name="Jiang L."/>
            <person name="Lynn J."/>
            <person name="Weaver B."/>
            <person name="Shoaibi A."/>
            <person name="Domingo A.R."/>
            <person name="Wasawo D."/>
            <person name="Crabtree J."/>
            <person name="Wortman J.R."/>
            <person name="Haas B."/>
            <person name="Angiuoli S.V."/>
            <person name="Creasy T.H."/>
            <person name="Lu C."/>
            <person name="Suh B."/>
            <person name="Silva J.C."/>
            <person name="Utterback T.R."/>
            <person name="Feldblyum T.V."/>
            <person name="Pertea M."/>
            <person name="Allen J."/>
            <person name="Nierman W.C."/>
            <person name="Taracha E.L.N."/>
            <person name="Salzberg S.L."/>
            <person name="White O.R."/>
            <person name="Fitzhugh H.A."/>
            <person name="Morzaria S."/>
            <person name="Venter J.C."/>
            <person name="Fraser C.M."/>
            <person name="Nene V."/>
        </authorList>
    </citation>
    <scope>NUCLEOTIDE SEQUENCE [LARGE SCALE GENOMIC DNA]</scope>
    <source>
        <strain evidence="2 3">Muguga</strain>
    </source>
</reference>
<dbReference type="Proteomes" id="UP000001949">
    <property type="component" value="Unassembled WGS sequence"/>
</dbReference>
<dbReference type="InParanoid" id="Q4N0Q3"/>
<keyword evidence="3" id="KW-1185">Reference proteome</keyword>
<feature type="region of interest" description="Disordered" evidence="1">
    <location>
        <begin position="67"/>
        <end position="109"/>
    </location>
</feature>
<name>Q4N0Q3_THEPA</name>
<dbReference type="VEuPathDB" id="PiroplasmaDB:TpMuguga_03g00060"/>
<comment type="caution">
    <text evidence="2">The sequence shown here is derived from an EMBL/GenBank/DDBJ whole genome shotgun (WGS) entry which is preliminary data.</text>
</comment>
<feature type="compositionally biased region" description="Basic and acidic residues" evidence="1">
    <location>
        <begin position="76"/>
        <end position="86"/>
    </location>
</feature>
<accession>Q4N0Q3</accession>